<dbReference type="InterPro" id="IPR006680">
    <property type="entry name" value="Amidohydro-rel"/>
</dbReference>
<protein>
    <recommendedName>
        <fullName evidence="2">adenine deaminase</fullName>
        <ecNumber evidence="2">3.5.4.2</ecNumber>
    </recommendedName>
</protein>
<dbReference type="Proteomes" id="UP001251085">
    <property type="component" value="Unassembled WGS sequence"/>
</dbReference>
<dbReference type="InterPro" id="IPR011059">
    <property type="entry name" value="Metal-dep_hydrolase_composite"/>
</dbReference>
<comment type="caution">
    <text evidence="6">The sequence shown here is derived from an EMBL/GenBank/DDBJ whole genome shotgun (WGS) entry which is preliminary data.</text>
</comment>
<evidence type="ECO:0000313" key="7">
    <source>
        <dbReference type="Proteomes" id="UP001251085"/>
    </source>
</evidence>
<dbReference type="SUPFAM" id="SSF51338">
    <property type="entry name" value="Composite domain of metallo-dependent hydrolases"/>
    <property type="match status" value="1"/>
</dbReference>
<dbReference type="Gene3D" id="2.30.40.10">
    <property type="entry name" value="Urease, subunit C, domain 1"/>
    <property type="match status" value="1"/>
</dbReference>
<name>A0ABU3EAX6_9RHOB</name>
<sequence length="580" mass="63990">MKDGIEHSETQEYAKVREIFEILHGRATADLLIRNVNILDVHGETVFPGTILVHDKKIIGFSPDEAILQVKQIFDGRGLYAIPGLIDAHIHFESQLAHPVALGEAMVAQGTTTIFAECLDLLSAAAGEGVEAARNLFRDHELLPYRLFAFAPGKKVDAAVTREVLKMDPVIGLGEFEHFTYSSGDEDDFRKAAWLRAQGGFMNTHWGVTALDDMVLNYLPAIGASNNHDVWNEKDIEKSVRFGMPTQIKFGVGSAEVIKVLLRAIVDRKWPTDNFQLCTDNISIQRLLTMGHMDWIVSLCAEMGINPIHAIKMASYNTARSFHMDHLIGSLAPGRFADIVLTDSLSRINPLHVFKDGELVAESRRMLKKSAEIDYSVMCKPAVKGAGDLMPAQLDLQPLEISADGSQAKVLLFDVYGRGHLKFHQEVWVPYVDGRVLPEIDGVAHSRISVIQRYPTGERHVVNGLFRGVHVTRGAVATYWPAPHPYFVTVGQDSAEMCHAVQRVDSHAGACIVTEGGQDKAVLPLEIYGVMANMTVAELTAAAHAIDAALAELGNRNEGEPVVNKLLSLFISLHRFRFLK</sequence>
<feature type="domain" description="Amidohydrolase-related" evidence="4">
    <location>
        <begin position="275"/>
        <end position="360"/>
    </location>
</feature>
<comment type="catalytic activity">
    <reaction evidence="3">
        <text>adenine + H2O + H(+) = hypoxanthine + NH4(+)</text>
        <dbReference type="Rhea" id="RHEA:23688"/>
        <dbReference type="ChEBI" id="CHEBI:15377"/>
        <dbReference type="ChEBI" id="CHEBI:15378"/>
        <dbReference type="ChEBI" id="CHEBI:16708"/>
        <dbReference type="ChEBI" id="CHEBI:17368"/>
        <dbReference type="ChEBI" id="CHEBI:28938"/>
        <dbReference type="EC" id="3.5.4.2"/>
    </reaction>
</comment>
<dbReference type="PANTHER" id="PTHR43135:SF3">
    <property type="entry name" value="ALPHA-D-RIBOSE 1-METHYLPHOSPHONATE 5-TRIPHOSPHATE DIPHOSPHATASE"/>
    <property type="match status" value="1"/>
</dbReference>
<evidence type="ECO:0000259" key="5">
    <source>
        <dbReference type="Pfam" id="PF13382"/>
    </source>
</evidence>
<dbReference type="PANTHER" id="PTHR43135">
    <property type="entry name" value="ALPHA-D-RIBOSE 1-METHYLPHOSPHONATE 5-TRIPHOSPHATE DIPHOSPHATASE"/>
    <property type="match status" value="1"/>
</dbReference>
<dbReference type="Pfam" id="PF01979">
    <property type="entry name" value="Amidohydro_1"/>
    <property type="match status" value="1"/>
</dbReference>
<keyword evidence="7" id="KW-1185">Reference proteome</keyword>
<dbReference type="InterPro" id="IPR051781">
    <property type="entry name" value="Metallo-dep_Hydrolase"/>
</dbReference>
<evidence type="ECO:0000256" key="1">
    <source>
        <dbReference type="ARBA" id="ARBA00006773"/>
    </source>
</evidence>
<dbReference type="Gene3D" id="3.20.20.140">
    <property type="entry name" value="Metal-dependent hydrolases"/>
    <property type="match status" value="1"/>
</dbReference>
<feature type="domain" description="Adenine deaminase C-terminal" evidence="5">
    <location>
        <begin position="426"/>
        <end position="560"/>
    </location>
</feature>
<dbReference type="InterPro" id="IPR026912">
    <property type="entry name" value="Adenine_deam_C"/>
</dbReference>
<dbReference type="Pfam" id="PF13382">
    <property type="entry name" value="Adenine_deam_C"/>
    <property type="match status" value="1"/>
</dbReference>
<reference evidence="7" key="1">
    <citation type="submission" date="2023-07" db="EMBL/GenBank/DDBJ databases">
        <title>Characterization of two Paracoccaceae strains isolated from Phycosphere and proposal of Xinfangfangia lacusdiani sp. nov.</title>
        <authorList>
            <person name="Deng Y."/>
            <person name="Zhang Y.Q."/>
        </authorList>
    </citation>
    <scope>NUCLEOTIDE SEQUENCE [LARGE SCALE GENOMIC DNA]</scope>
    <source>
        <strain evidence="7">CPCC 101403</strain>
    </source>
</reference>
<comment type="similarity">
    <text evidence="1">Belongs to the metallo-dependent hydrolases superfamily. Adenine deaminase family.</text>
</comment>
<gene>
    <name evidence="6" type="ORF">RM190_05805</name>
</gene>
<evidence type="ECO:0000256" key="2">
    <source>
        <dbReference type="ARBA" id="ARBA00012782"/>
    </source>
</evidence>
<evidence type="ECO:0000259" key="4">
    <source>
        <dbReference type="Pfam" id="PF01979"/>
    </source>
</evidence>
<dbReference type="RefSeq" id="WP_311758472.1">
    <property type="nucleotide sequence ID" value="NZ_JAVRQI010000004.1"/>
</dbReference>
<proteinExistence type="inferred from homology"/>
<dbReference type="SUPFAM" id="SSF51556">
    <property type="entry name" value="Metallo-dependent hydrolases"/>
    <property type="match status" value="1"/>
</dbReference>
<dbReference type="EMBL" id="JAVRQI010000004">
    <property type="protein sequence ID" value="MDT1061368.1"/>
    <property type="molecule type" value="Genomic_DNA"/>
</dbReference>
<dbReference type="EC" id="3.5.4.2" evidence="2"/>
<organism evidence="6 7">
    <name type="scientific">Paracoccus broussonetiae</name>
    <dbReference type="NCBI Taxonomy" id="3075834"/>
    <lineage>
        <taxon>Bacteria</taxon>
        <taxon>Pseudomonadati</taxon>
        <taxon>Pseudomonadota</taxon>
        <taxon>Alphaproteobacteria</taxon>
        <taxon>Rhodobacterales</taxon>
        <taxon>Paracoccaceae</taxon>
        <taxon>Paracoccus</taxon>
    </lineage>
</organism>
<evidence type="ECO:0000256" key="3">
    <source>
        <dbReference type="ARBA" id="ARBA00047720"/>
    </source>
</evidence>
<dbReference type="InterPro" id="IPR032466">
    <property type="entry name" value="Metal_Hydrolase"/>
</dbReference>
<accession>A0ABU3EAX6</accession>
<evidence type="ECO:0000313" key="6">
    <source>
        <dbReference type="EMBL" id="MDT1061368.1"/>
    </source>
</evidence>